<feature type="domain" description="MYND-type" evidence="6">
    <location>
        <begin position="10"/>
        <end position="51"/>
    </location>
</feature>
<keyword evidence="2 4" id="KW-0863">Zinc-finger</keyword>
<dbReference type="EMBL" id="ML977683">
    <property type="protein sequence ID" value="KAF1993855.1"/>
    <property type="molecule type" value="Genomic_DNA"/>
</dbReference>
<evidence type="ECO:0000256" key="5">
    <source>
        <dbReference type="SAM" id="MobiDB-lite"/>
    </source>
</evidence>
<name>A0A6A5W3Y7_9PLEO</name>
<dbReference type="Gene3D" id="6.10.140.2220">
    <property type="match status" value="1"/>
</dbReference>
<evidence type="ECO:0000259" key="6">
    <source>
        <dbReference type="PROSITE" id="PS50865"/>
    </source>
</evidence>
<keyword evidence="8" id="KW-1185">Reference proteome</keyword>
<reference evidence="7" key="1">
    <citation type="journal article" date="2020" name="Stud. Mycol.">
        <title>101 Dothideomycetes genomes: a test case for predicting lifestyles and emergence of pathogens.</title>
        <authorList>
            <person name="Haridas S."/>
            <person name="Albert R."/>
            <person name="Binder M."/>
            <person name="Bloem J."/>
            <person name="Labutti K."/>
            <person name="Salamov A."/>
            <person name="Andreopoulos B."/>
            <person name="Baker S."/>
            <person name="Barry K."/>
            <person name="Bills G."/>
            <person name="Bluhm B."/>
            <person name="Cannon C."/>
            <person name="Castanera R."/>
            <person name="Culley D."/>
            <person name="Daum C."/>
            <person name="Ezra D."/>
            <person name="Gonzalez J."/>
            <person name="Henrissat B."/>
            <person name="Kuo A."/>
            <person name="Liang C."/>
            <person name="Lipzen A."/>
            <person name="Lutzoni F."/>
            <person name="Magnuson J."/>
            <person name="Mondo S."/>
            <person name="Nolan M."/>
            <person name="Ohm R."/>
            <person name="Pangilinan J."/>
            <person name="Park H.-J."/>
            <person name="Ramirez L."/>
            <person name="Alfaro M."/>
            <person name="Sun H."/>
            <person name="Tritt A."/>
            <person name="Yoshinaga Y."/>
            <person name="Zwiers L.-H."/>
            <person name="Turgeon B."/>
            <person name="Goodwin S."/>
            <person name="Spatafora J."/>
            <person name="Crous P."/>
            <person name="Grigoriev I."/>
        </authorList>
    </citation>
    <scope>NUCLEOTIDE SEQUENCE</scope>
    <source>
        <strain evidence="7">CBS 123094</strain>
    </source>
</reference>
<gene>
    <name evidence="7" type="ORF">P154DRAFT_449135</name>
</gene>
<evidence type="ECO:0000256" key="1">
    <source>
        <dbReference type="ARBA" id="ARBA00022723"/>
    </source>
</evidence>
<feature type="compositionally biased region" description="Pro residues" evidence="5">
    <location>
        <begin position="63"/>
        <end position="76"/>
    </location>
</feature>
<evidence type="ECO:0000256" key="2">
    <source>
        <dbReference type="ARBA" id="ARBA00022771"/>
    </source>
</evidence>
<sequence>LADTPRVPSCAKCFSATPASGKLLRCSRCRAAFYCNTACQKADWSMHKKNCRRDSGGPSPSTSYPPTPLPSSPSAYQPPPTAAFPAMFGLELDLPSLDEKTVFTYLIDAYRLRVTDDFIFTGTIREHSLRSAIPEPIRDFQTFLGKAEKRTGVLPQWWNAERRAACAAFAAERAWQSINQEVDKADIIEKYADNIMPMRLRLLAEKVYGTPVTPYN</sequence>
<dbReference type="GO" id="GO:0008270">
    <property type="term" value="F:zinc ion binding"/>
    <property type="evidence" value="ECO:0007669"/>
    <property type="project" value="UniProtKB-KW"/>
</dbReference>
<evidence type="ECO:0000313" key="7">
    <source>
        <dbReference type="EMBL" id="KAF1993855.1"/>
    </source>
</evidence>
<evidence type="ECO:0000313" key="8">
    <source>
        <dbReference type="Proteomes" id="UP000799779"/>
    </source>
</evidence>
<accession>A0A6A5W3Y7</accession>
<proteinExistence type="predicted"/>
<dbReference type="InterPro" id="IPR002893">
    <property type="entry name" value="Znf_MYND"/>
</dbReference>
<keyword evidence="1" id="KW-0479">Metal-binding</keyword>
<keyword evidence="3" id="KW-0862">Zinc</keyword>
<evidence type="ECO:0000256" key="3">
    <source>
        <dbReference type="ARBA" id="ARBA00022833"/>
    </source>
</evidence>
<feature type="non-terminal residue" evidence="7">
    <location>
        <position position="1"/>
    </location>
</feature>
<dbReference type="AlphaFoldDB" id="A0A6A5W3Y7"/>
<dbReference type="OrthoDB" id="432970at2759"/>
<organism evidence="7 8">
    <name type="scientific">Amniculicola lignicola CBS 123094</name>
    <dbReference type="NCBI Taxonomy" id="1392246"/>
    <lineage>
        <taxon>Eukaryota</taxon>
        <taxon>Fungi</taxon>
        <taxon>Dikarya</taxon>
        <taxon>Ascomycota</taxon>
        <taxon>Pezizomycotina</taxon>
        <taxon>Dothideomycetes</taxon>
        <taxon>Pleosporomycetidae</taxon>
        <taxon>Pleosporales</taxon>
        <taxon>Amniculicolaceae</taxon>
        <taxon>Amniculicola</taxon>
    </lineage>
</organism>
<dbReference type="Pfam" id="PF01753">
    <property type="entry name" value="zf-MYND"/>
    <property type="match status" value="1"/>
</dbReference>
<evidence type="ECO:0000256" key="4">
    <source>
        <dbReference type="PROSITE-ProRule" id="PRU00134"/>
    </source>
</evidence>
<dbReference type="PROSITE" id="PS01360">
    <property type="entry name" value="ZF_MYND_1"/>
    <property type="match status" value="1"/>
</dbReference>
<dbReference type="PROSITE" id="PS50865">
    <property type="entry name" value="ZF_MYND_2"/>
    <property type="match status" value="1"/>
</dbReference>
<feature type="region of interest" description="Disordered" evidence="5">
    <location>
        <begin position="50"/>
        <end position="76"/>
    </location>
</feature>
<protein>
    <recommendedName>
        <fullName evidence="6">MYND-type domain-containing protein</fullName>
    </recommendedName>
</protein>
<dbReference type="SUPFAM" id="SSF144232">
    <property type="entry name" value="HIT/MYND zinc finger-like"/>
    <property type="match status" value="1"/>
</dbReference>
<dbReference type="Proteomes" id="UP000799779">
    <property type="component" value="Unassembled WGS sequence"/>
</dbReference>